<reference evidence="1 2" key="1">
    <citation type="submission" date="2021-03" db="EMBL/GenBank/DDBJ databases">
        <authorList>
            <person name="Shang D.-D."/>
            <person name="Du Z.-J."/>
            <person name="Chen G.-J."/>
        </authorList>
    </citation>
    <scope>NUCLEOTIDE SEQUENCE [LARGE SCALE GENOMIC DNA]</scope>
    <source>
        <strain evidence="1 2">F1192</strain>
    </source>
</reference>
<sequence length="600" mass="67648">MSVYLVILPKDELNPKQLIEKVAGSYLGLFPNVGYKTHNYIADNPSTSGSSVIWDRIDPSSSIYKSKKDGTWVVSSGINVSKSISENVVRRGGEVYYVEPVWGHYTVVRAEMYLSQFQAWNTVPAVEAIHYAQDESFIYISNRPLPIALAISRGSIDSIKMNQDFLSEYLAFGYSLTGNTIYEGVKILPADKMLNVKNGSISLQNKPSGMHSNLPLKRSQSEGAYYLKDALENSMKRSIDNMRGDKVQLRMSGGKDSRLCALLAKPYSQKFYSVNFGDLKEMETKLSVVISSYLNMPIEVTSPELMPGSSIRHKVQNQILMSDGILPSEPHTSIYLGSNPKTKNESIMLGQWPLFKGGYANSMRNSENSLKSKLISIIFPILNSVEQSKFEDLLLGWFENQESSSNLEKLYLFSRLFRSGRWMQGSFALYSRDADVLLPISDSQVTAASDTLSMYEKVSQISLYSVMDSMDSIITNMPLANSNWPVAVRDLINSYPQQSSQASSYFDNKNKEIENSSMYITRDYISAMSDKVIIDIAKEIVESPRFDVYAEKLNKYFINSVKNFASGESSTPNHMQIRIFKSAVWRLYVADVWLSLNWLK</sequence>
<dbReference type="RefSeq" id="WP_207990227.1">
    <property type="nucleotide sequence ID" value="NZ_JAGBKM010000005.1"/>
</dbReference>
<keyword evidence="2" id="KW-1185">Reference proteome</keyword>
<evidence type="ECO:0000313" key="2">
    <source>
        <dbReference type="Proteomes" id="UP000664554"/>
    </source>
</evidence>
<gene>
    <name evidence="1" type="ORF">J3492_04220</name>
</gene>
<organism evidence="1 2">
    <name type="scientific">Psychrobacter coccoides</name>
    <dbReference type="NCBI Taxonomy" id="2818440"/>
    <lineage>
        <taxon>Bacteria</taxon>
        <taxon>Pseudomonadati</taxon>
        <taxon>Pseudomonadota</taxon>
        <taxon>Gammaproteobacteria</taxon>
        <taxon>Moraxellales</taxon>
        <taxon>Moraxellaceae</taxon>
        <taxon>Psychrobacter</taxon>
    </lineage>
</organism>
<name>A0ABS3NM38_9GAMM</name>
<dbReference type="SUPFAM" id="SSF52402">
    <property type="entry name" value="Adenine nucleotide alpha hydrolases-like"/>
    <property type="match status" value="1"/>
</dbReference>
<accession>A0ABS3NM38</accession>
<evidence type="ECO:0008006" key="3">
    <source>
        <dbReference type="Google" id="ProtNLM"/>
    </source>
</evidence>
<dbReference type="EMBL" id="JAGBKM010000005">
    <property type="protein sequence ID" value="MBO1530418.1"/>
    <property type="molecule type" value="Genomic_DNA"/>
</dbReference>
<proteinExistence type="predicted"/>
<protein>
    <recommendedName>
        <fullName evidence="3">Asparagine synthetase domain-containing protein</fullName>
    </recommendedName>
</protein>
<dbReference type="Proteomes" id="UP000664554">
    <property type="component" value="Unassembled WGS sequence"/>
</dbReference>
<comment type="caution">
    <text evidence="1">The sequence shown here is derived from an EMBL/GenBank/DDBJ whole genome shotgun (WGS) entry which is preliminary data.</text>
</comment>
<evidence type="ECO:0000313" key="1">
    <source>
        <dbReference type="EMBL" id="MBO1530418.1"/>
    </source>
</evidence>